<feature type="binding site" evidence="14">
    <location>
        <position position="225"/>
    </location>
    <ligand>
        <name>substrate</name>
    </ligand>
</feature>
<keyword evidence="19" id="KW-1185">Reference proteome</keyword>
<evidence type="ECO:0000256" key="10">
    <source>
        <dbReference type="ARBA" id="ARBA00022984"/>
    </source>
</evidence>
<evidence type="ECO:0000256" key="2">
    <source>
        <dbReference type="ARBA" id="ARBA00004752"/>
    </source>
</evidence>
<comment type="pathway">
    <text evidence="2">Cell wall biogenesis; peptidoglycan biosynthesis.</text>
</comment>
<dbReference type="SUPFAM" id="SSF56601">
    <property type="entry name" value="beta-lactamase/transpeptidase-like"/>
    <property type="match status" value="1"/>
</dbReference>
<feature type="domain" description="Peptidase S11 D-alanyl-D-alanine carboxypeptidase A N-terminal" evidence="16">
    <location>
        <begin position="15"/>
        <end position="253"/>
    </location>
</feature>
<proteinExistence type="inferred from homology"/>
<evidence type="ECO:0000256" key="9">
    <source>
        <dbReference type="ARBA" id="ARBA00022960"/>
    </source>
</evidence>
<keyword evidence="6" id="KW-0645">Protease</keyword>
<dbReference type="AlphaFoldDB" id="A0A2Z4UEI4"/>
<accession>A0A2Z4UEI4</accession>
<dbReference type="SUPFAM" id="SSF69189">
    <property type="entry name" value="Penicillin-binding protein associated domain"/>
    <property type="match status" value="1"/>
</dbReference>
<evidence type="ECO:0000256" key="14">
    <source>
        <dbReference type="PIRSR" id="PIRSR618044-2"/>
    </source>
</evidence>
<dbReference type="PRINTS" id="PR00725">
    <property type="entry name" value="DADACBPTASE1"/>
</dbReference>
<keyword evidence="11" id="KW-0961">Cell wall biogenesis/degradation</keyword>
<dbReference type="KEGG" id="blau:DQQ01_10235"/>
<dbReference type="Pfam" id="PF07943">
    <property type="entry name" value="PBP5_C"/>
    <property type="match status" value="1"/>
</dbReference>
<comment type="catalytic activity">
    <reaction evidence="12">
        <text>Preferential cleavage: (Ac)2-L-Lys-D-Ala-|-D-Ala. Also transpeptidation of peptidyl-alanyl moieties that are N-acyl substituents of D-alanine.</text>
        <dbReference type="EC" id="3.4.16.4"/>
    </reaction>
</comment>
<protein>
    <recommendedName>
        <fullName evidence="4">serine-type D-Ala-D-Ala carboxypeptidase</fullName>
        <ecNumber evidence="4">3.4.16.4</ecNumber>
    </recommendedName>
</protein>
<comment type="function">
    <text evidence="1">Removes C-terminal D-alanyl residues from sugar-peptide cell wall precursors.</text>
</comment>
<evidence type="ECO:0000256" key="11">
    <source>
        <dbReference type="ARBA" id="ARBA00023316"/>
    </source>
</evidence>
<dbReference type="InterPro" id="IPR037167">
    <property type="entry name" value="Peptidase_S11_C_sf"/>
</dbReference>
<dbReference type="GO" id="GO:0071555">
    <property type="term" value="P:cell wall organization"/>
    <property type="evidence" value="ECO:0007669"/>
    <property type="project" value="UniProtKB-KW"/>
</dbReference>
<evidence type="ECO:0000256" key="13">
    <source>
        <dbReference type="PIRSR" id="PIRSR618044-1"/>
    </source>
</evidence>
<dbReference type="EC" id="3.4.16.4" evidence="4"/>
<evidence type="ECO:0000256" key="12">
    <source>
        <dbReference type="ARBA" id="ARBA00034000"/>
    </source>
</evidence>
<dbReference type="InterPro" id="IPR001967">
    <property type="entry name" value="Peptidase_S11_N"/>
</dbReference>
<dbReference type="Pfam" id="PF00768">
    <property type="entry name" value="Peptidase_S11"/>
    <property type="match status" value="1"/>
</dbReference>
<dbReference type="PANTHER" id="PTHR21581">
    <property type="entry name" value="D-ALANYL-D-ALANINE CARBOXYPEPTIDASE"/>
    <property type="match status" value="1"/>
</dbReference>
<dbReference type="OrthoDB" id="9791132at2"/>
<evidence type="ECO:0000259" key="16">
    <source>
        <dbReference type="Pfam" id="PF00768"/>
    </source>
</evidence>
<dbReference type="GO" id="GO:0008360">
    <property type="term" value="P:regulation of cell shape"/>
    <property type="evidence" value="ECO:0007669"/>
    <property type="project" value="UniProtKB-KW"/>
</dbReference>
<feature type="domain" description="Peptidase S11 D-Ala-D-Ala carboxypeptidase A C-terminal" evidence="17">
    <location>
        <begin position="328"/>
        <end position="376"/>
    </location>
</feature>
<keyword evidence="9" id="KW-0133">Cell shape</keyword>
<evidence type="ECO:0000256" key="1">
    <source>
        <dbReference type="ARBA" id="ARBA00003217"/>
    </source>
</evidence>
<feature type="active site" evidence="13">
    <location>
        <position position="106"/>
    </location>
</feature>
<comment type="similarity">
    <text evidence="3 15">Belongs to the peptidase S11 family.</text>
</comment>
<organism evidence="18 19">
    <name type="scientific">Blautia argi</name>
    <dbReference type="NCBI Taxonomy" id="1912897"/>
    <lineage>
        <taxon>Bacteria</taxon>
        <taxon>Bacillati</taxon>
        <taxon>Bacillota</taxon>
        <taxon>Clostridia</taxon>
        <taxon>Lachnospirales</taxon>
        <taxon>Lachnospiraceae</taxon>
        <taxon>Blautia</taxon>
    </lineage>
</organism>
<evidence type="ECO:0000256" key="4">
    <source>
        <dbReference type="ARBA" id="ARBA00012448"/>
    </source>
</evidence>
<keyword evidence="5 18" id="KW-0121">Carboxypeptidase</keyword>
<dbReference type="GO" id="GO:0009252">
    <property type="term" value="P:peptidoglycan biosynthetic process"/>
    <property type="evidence" value="ECO:0007669"/>
    <property type="project" value="UniProtKB-KW"/>
</dbReference>
<keyword evidence="10" id="KW-0573">Peptidoglycan synthesis</keyword>
<feature type="active site" description="Proton acceptor" evidence="13">
    <location>
        <position position="54"/>
    </location>
</feature>
<dbReference type="InterPro" id="IPR012907">
    <property type="entry name" value="Peptidase_S11_C"/>
</dbReference>
<dbReference type="InterPro" id="IPR018044">
    <property type="entry name" value="Peptidase_S11"/>
</dbReference>
<dbReference type="InterPro" id="IPR015956">
    <property type="entry name" value="Peniciliin-bd_prot_C_sf"/>
</dbReference>
<sequence length="393" mass="43456">MFFCIPPVLCYGDEKTAEVGNLYALSAVLMDGDSGRILYEKNGREQRPMASTTKIMTCIVVLENSRPEEAATVSAYAASMPKVRLGVQEGEQYRVEDLLYSLMLESHNDTAVVLAEHVAGSVEAFADLMNKKAEEIGCRDTCFITPNGLDAEKETKNGKREHSTTAADLARILRYCIKDSPKREAFLSITAAPSHGFSDCEGRRSFSCVNHNAFLTMMEGALTGKTGFTAKAGYCYVGALKREDKTFIVALLGCGWPNNKGYKWADTRKLMEYGLEHYSLQKLSDAEFPKLPSTVPVENGQSPILGEEKELPLFCKPIKDQMVLLGPGEKVEVVYEGVPFLTAPVKKGERVGTLTYKTGDFIWAEQEITAREAIEEINFAWCLEQTIKRFGAG</sequence>
<dbReference type="EMBL" id="CP030280">
    <property type="protein sequence ID" value="AWY99465.1"/>
    <property type="molecule type" value="Genomic_DNA"/>
</dbReference>
<evidence type="ECO:0000259" key="17">
    <source>
        <dbReference type="Pfam" id="PF07943"/>
    </source>
</evidence>
<evidence type="ECO:0000256" key="6">
    <source>
        <dbReference type="ARBA" id="ARBA00022670"/>
    </source>
</evidence>
<evidence type="ECO:0000256" key="15">
    <source>
        <dbReference type="RuleBase" id="RU004016"/>
    </source>
</evidence>
<name>A0A2Z4UEI4_9FIRM</name>
<evidence type="ECO:0000313" key="19">
    <source>
        <dbReference type="Proteomes" id="UP000250003"/>
    </source>
</evidence>
<evidence type="ECO:0000256" key="5">
    <source>
        <dbReference type="ARBA" id="ARBA00022645"/>
    </source>
</evidence>
<dbReference type="GO" id="GO:0006508">
    <property type="term" value="P:proteolysis"/>
    <property type="evidence" value="ECO:0007669"/>
    <property type="project" value="UniProtKB-KW"/>
</dbReference>
<gene>
    <name evidence="18" type="ORF">DQQ01_10235</name>
</gene>
<dbReference type="PANTHER" id="PTHR21581:SF33">
    <property type="entry name" value="D-ALANYL-D-ALANINE CARBOXYPEPTIDASE DACB"/>
    <property type="match status" value="1"/>
</dbReference>
<evidence type="ECO:0000256" key="8">
    <source>
        <dbReference type="ARBA" id="ARBA00022801"/>
    </source>
</evidence>
<feature type="active site" description="Acyl-ester intermediate" evidence="13">
    <location>
        <position position="51"/>
    </location>
</feature>
<dbReference type="Proteomes" id="UP000250003">
    <property type="component" value="Chromosome"/>
</dbReference>
<evidence type="ECO:0000313" key="18">
    <source>
        <dbReference type="EMBL" id="AWY99465.1"/>
    </source>
</evidence>
<evidence type="ECO:0000256" key="3">
    <source>
        <dbReference type="ARBA" id="ARBA00007164"/>
    </source>
</evidence>
<dbReference type="InterPro" id="IPR012338">
    <property type="entry name" value="Beta-lactam/transpept-like"/>
</dbReference>
<keyword evidence="7" id="KW-0732">Signal</keyword>
<reference evidence="19" key="1">
    <citation type="submission" date="2018-06" db="EMBL/GenBank/DDBJ databases">
        <title>Description of Blautia argi sp. nov., a new anaerobic isolated from dog feces.</title>
        <authorList>
            <person name="Chang Y.-H."/>
            <person name="Paek J."/>
            <person name="Shin Y."/>
        </authorList>
    </citation>
    <scope>NUCLEOTIDE SEQUENCE [LARGE SCALE GENOMIC DNA]</scope>
    <source>
        <strain evidence="19">KCTC 15426</strain>
    </source>
</reference>
<evidence type="ECO:0000256" key="7">
    <source>
        <dbReference type="ARBA" id="ARBA00022729"/>
    </source>
</evidence>
<dbReference type="Gene3D" id="3.40.710.10">
    <property type="entry name" value="DD-peptidase/beta-lactamase superfamily"/>
    <property type="match status" value="1"/>
</dbReference>
<dbReference type="Gene3D" id="2.60.410.10">
    <property type="entry name" value="D-Ala-D-Ala carboxypeptidase, C-terminal domain"/>
    <property type="match status" value="1"/>
</dbReference>
<keyword evidence="8" id="KW-0378">Hydrolase</keyword>
<dbReference type="GO" id="GO:0009002">
    <property type="term" value="F:serine-type D-Ala-D-Ala carboxypeptidase activity"/>
    <property type="evidence" value="ECO:0007669"/>
    <property type="project" value="UniProtKB-EC"/>
</dbReference>